<evidence type="ECO:0000256" key="3">
    <source>
        <dbReference type="ARBA" id="ARBA00004972"/>
    </source>
</evidence>
<keyword evidence="8 16" id="KW-1133">Transmembrane helix</keyword>
<dbReference type="GO" id="GO:0010268">
    <property type="term" value="P:brassinosteroid homeostasis"/>
    <property type="evidence" value="ECO:0007669"/>
    <property type="project" value="TreeGrafter"/>
</dbReference>
<evidence type="ECO:0000313" key="17">
    <source>
        <dbReference type="EMBL" id="PIA32695.1"/>
    </source>
</evidence>
<dbReference type="PROSITE" id="PS00086">
    <property type="entry name" value="CYTOCHROME_P450"/>
    <property type="match status" value="1"/>
</dbReference>
<dbReference type="GO" id="GO:0016020">
    <property type="term" value="C:membrane"/>
    <property type="evidence" value="ECO:0007669"/>
    <property type="project" value="UniProtKB-SubCell"/>
</dbReference>
<dbReference type="AlphaFoldDB" id="A0A2G5CN20"/>
<comment type="pathway">
    <text evidence="13">Plant hormone biosynthesis; gibberellin biosynthesis.</text>
</comment>
<keyword evidence="9 15" id="KW-0560">Oxidoreductase</keyword>
<evidence type="ECO:0000256" key="4">
    <source>
        <dbReference type="ARBA" id="ARBA00010617"/>
    </source>
</evidence>
<keyword evidence="18" id="KW-1185">Reference proteome</keyword>
<dbReference type="PRINTS" id="PR00385">
    <property type="entry name" value="P450"/>
</dbReference>
<evidence type="ECO:0000256" key="8">
    <source>
        <dbReference type="ARBA" id="ARBA00022989"/>
    </source>
</evidence>
<evidence type="ECO:0000256" key="15">
    <source>
        <dbReference type="RuleBase" id="RU000461"/>
    </source>
</evidence>
<dbReference type="GO" id="GO:0009686">
    <property type="term" value="P:gibberellin biosynthetic process"/>
    <property type="evidence" value="ECO:0007669"/>
    <property type="project" value="UniProtKB-ARBA"/>
</dbReference>
<evidence type="ECO:0000313" key="18">
    <source>
        <dbReference type="Proteomes" id="UP000230069"/>
    </source>
</evidence>
<comment type="similarity">
    <text evidence="4 15">Belongs to the cytochrome P450 family.</text>
</comment>
<keyword evidence="11 15" id="KW-0503">Monooxygenase</keyword>
<keyword evidence="7 14" id="KW-0479">Metal-binding</keyword>
<dbReference type="GO" id="GO:0044550">
    <property type="term" value="P:secondary metabolite biosynthetic process"/>
    <property type="evidence" value="ECO:0007669"/>
    <property type="project" value="UniProtKB-ARBA"/>
</dbReference>
<dbReference type="GO" id="GO:0005506">
    <property type="term" value="F:iron ion binding"/>
    <property type="evidence" value="ECO:0007669"/>
    <property type="project" value="InterPro"/>
</dbReference>
<feature type="binding site" description="axial binding residue" evidence="14">
    <location>
        <position position="435"/>
    </location>
    <ligand>
        <name>heme</name>
        <dbReference type="ChEBI" id="CHEBI:30413"/>
    </ligand>
    <ligandPart>
        <name>Fe</name>
        <dbReference type="ChEBI" id="CHEBI:18248"/>
    </ligandPart>
</feature>
<dbReference type="CDD" id="cd11043">
    <property type="entry name" value="CYP90-like"/>
    <property type="match status" value="1"/>
</dbReference>
<comment type="pathway">
    <text evidence="3">Hormone biosynthesis.</text>
</comment>
<dbReference type="Pfam" id="PF00067">
    <property type="entry name" value="p450"/>
    <property type="match status" value="1"/>
</dbReference>
<dbReference type="PANTHER" id="PTHR24286">
    <property type="entry name" value="CYTOCHROME P450 26"/>
    <property type="match status" value="1"/>
</dbReference>
<dbReference type="Proteomes" id="UP000230069">
    <property type="component" value="Unassembled WGS sequence"/>
</dbReference>
<evidence type="ECO:0000256" key="1">
    <source>
        <dbReference type="ARBA" id="ARBA00001971"/>
    </source>
</evidence>
<reference evidence="17 18" key="1">
    <citation type="submission" date="2017-09" db="EMBL/GenBank/DDBJ databases">
        <title>WGS assembly of Aquilegia coerulea Goldsmith.</title>
        <authorList>
            <person name="Hodges S."/>
            <person name="Kramer E."/>
            <person name="Nordborg M."/>
            <person name="Tomkins J."/>
            <person name="Borevitz J."/>
            <person name="Derieg N."/>
            <person name="Yan J."/>
            <person name="Mihaltcheva S."/>
            <person name="Hayes R.D."/>
            <person name="Rokhsar D."/>
        </authorList>
    </citation>
    <scope>NUCLEOTIDE SEQUENCE [LARGE SCALE GENOMIC DNA]</scope>
    <source>
        <strain evidence="18">cv. Goldsmith</strain>
    </source>
</reference>
<dbReference type="OrthoDB" id="1470350at2759"/>
<dbReference type="FunFam" id="1.10.630.10:FF:000052">
    <property type="entry name" value="Ent-kaurenoic acid oxidase"/>
    <property type="match status" value="1"/>
</dbReference>
<comment type="subcellular location">
    <subcellularLocation>
        <location evidence="2">Membrane</location>
        <topology evidence="2">Single-pass membrane protein</topology>
    </subcellularLocation>
</comment>
<keyword evidence="12 16" id="KW-0472">Membrane</keyword>
<evidence type="ECO:0000256" key="7">
    <source>
        <dbReference type="ARBA" id="ARBA00022723"/>
    </source>
</evidence>
<feature type="transmembrane region" description="Helical" evidence="16">
    <location>
        <begin position="6"/>
        <end position="26"/>
    </location>
</feature>
<proteinExistence type="inferred from homology"/>
<dbReference type="GO" id="GO:0020037">
    <property type="term" value="F:heme binding"/>
    <property type="evidence" value="ECO:0007669"/>
    <property type="project" value="InterPro"/>
</dbReference>
<dbReference type="GO" id="GO:0016125">
    <property type="term" value="P:sterol metabolic process"/>
    <property type="evidence" value="ECO:0007669"/>
    <property type="project" value="TreeGrafter"/>
</dbReference>
<dbReference type="InParanoid" id="A0A2G5CN20"/>
<dbReference type="STRING" id="218851.A0A2G5CN20"/>
<keyword evidence="10 14" id="KW-0408">Iron</keyword>
<dbReference type="InterPro" id="IPR002401">
    <property type="entry name" value="Cyt_P450_E_grp-I"/>
</dbReference>
<dbReference type="PANTHER" id="PTHR24286:SF356">
    <property type="entry name" value="ENT-KAURENOIC ACID OXIDASE 2"/>
    <property type="match status" value="1"/>
</dbReference>
<sequence length="488" mass="56244">MEITVLMFTVVIGALLMILLVLLKGANEYIYESKLGDKKFSLPPGDLGWPVIGNMLSFLMAFKSNDPDSFINSYVKRYGRIGIYKSFMFGSPTILVTIPELCKQVLMDEERFPTGWPQTAVELMGKKSFIGISAEEHKRLRKLTSAPVNGHEALSVYLEYIENQVVSTLEKWSNMGEIEYLSQVRKLTFRIIMYVFLSEASEDLMVALEKEYSTLNYGVRAMQINVPGFAYYKALKARKNLVRLLQSVVDERRTRREKCEPPAKKDMMDNLMDCEDENGRKLTDEEIIDVLIMYLNAGHESSGHTIMWVTVLLEQHPDVFHKAKAEQEEIVRNMPPTQKGVTLKEFRQMEYLNKVIDEVMRFINISLMVFRVASADVNINGYLIPKGWKVQVWLRNVHKDPEVHPDANKFDPSRWDRYPQKAGTFIPFGMGSRLCPGNDLAKLEIAVYLHHFLLNYRLERVNPNCRIMNLPHRRPTDNCLGRIKKNSG</sequence>
<evidence type="ECO:0000256" key="14">
    <source>
        <dbReference type="PIRSR" id="PIRSR602401-1"/>
    </source>
</evidence>
<comment type="cofactor">
    <cofactor evidence="1 14">
        <name>heme</name>
        <dbReference type="ChEBI" id="CHEBI:30413"/>
    </cofactor>
</comment>
<evidence type="ECO:0000256" key="13">
    <source>
        <dbReference type="ARBA" id="ARBA00037909"/>
    </source>
</evidence>
<evidence type="ECO:0000256" key="2">
    <source>
        <dbReference type="ARBA" id="ARBA00004167"/>
    </source>
</evidence>
<dbReference type="GO" id="GO:0016132">
    <property type="term" value="P:brassinosteroid biosynthetic process"/>
    <property type="evidence" value="ECO:0007669"/>
    <property type="project" value="TreeGrafter"/>
</dbReference>
<protein>
    <recommendedName>
        <fullName evidence="19">Ent-kaurenoic acid oxidase</fullName>
    </recommendedName>
</protein>
<evidence type="ECO:0000256" key="9">
    <source>
        <dbReference type="ARBA" id="ARBA00023002"/>
    </source>
</evidence>
<keyword evidence="6 16" id="KW-0812">Transmembrane</keyword>
<organism evidence="17 18">
    <name type="scientific">Aquilegia coerulea</name>
    <name type="common">Rocky mountain columbine</name>
    <dbReference type="NCBI Taxonomy" id="218851"/>
    <lineage>
        <taxon>Eukaryota</taxon>
        <taxon>Viridiplantae</taxon>
        <taxon>Streptophyta</taxon>
        <taxon>Embryophyta</taxon>
        <taxon>Tracheophyta</taxon>
        <taxon>Spermatophyta</taxon>
        <taxon>Magnoliopsida</taxon>
        <taxon>Ranunculales</taxon>
        <taxon>Ranunculaceae</taxon>
        <taxon>Thalictroideae</taxon>
        <taxon>Aquilegia</taxon>
    </lineage>
</organism>
<dbReference type="GO" id="GO:0051777">
    <property type="term" value="F:ent-kaurenoic acid monooxygenase activity"/>
    <property type="evidence" value="ECO:0007669"/>
    <property type="project" value="TreeGrafter"/>
</dbReference>
<gene>
    <name evidence="17" type="ORF">AQUCO_04400113v1</name>
</gene>
<dbReference type="FunCoup" id="A0A2G5CN20">
    <property type="interactions" value="335"/>
</dbReference>
<dbReference type="InterPro" id="IPR036396">
    <property type="entry name" value="Cyt_P450_sf"/>
</dbReference>
<name>A0A2G5CN20_AQUCA</name>
<dbReference type="EMBL" id="KZ305061">
    <property type="protein sequence ID" value="PIA32695.1"/>
    <property type="molecule type" value="Genomic_DNA"/>
</dbReference>
<dbReference type="PRINTS" id="PR00463">
    <property type="entry name" value="EP450I"/>
</dbReference>
<dbReference type="GO" id="GO:0005783">
    <property type="term" value="C:endoplasmic reticulum"/>
    <property type="evidence" value="ECO:0007669"/>
    <property type="project" value="TreeGrafter"/>
</dbReference>
<keyword evidence="5 14" id="KW-0349">Heme</keyword>
<evidence type="ECO:0000256" key="6">
    <source>
        <dbReference type="ARBA" id="ARBA00022692"/>
    </source>
</evidence>
<evidence type="ECO:0000256" key="10">
    <source>
        <dbReference type="ARBA" id="ARBA00023004"/>
    </source>
</evidence>
<accession>A0A2G5CN20</accession>
<evidence type="ECO:0000256" key="5">
    <source>
        <dbReference type="ARBA" id="ARBA00022617"/>
    </source>
</evidence>
<dbReference type="Gene3D" id="1.10.630.10">
    <property type="entry name" value="Cytochrome P450"/>
    <property type="match status" value="1"/>
</dbReference>
<evidence type="ECO:0008006" key="19">
    <source>
        <dbReference type="Google" id="ProtNLM"/>
    </source>
</evidence>
<dbReference type="InterPro" id="IPR001128">
    <property type="entry name" value="Cyt_P450"/>
</dbReference>
<evidence type="ECO:0000256" key="12">
    <source>
        <dbReference type="ARBA" id="ARBA00023136"/>
    </source>
</evidence>
<evidence type="ECO:0000256" key="11">
    <source>
        <dbReference type="ARBA" id="ARBA00023033"/>
    </source>
</evidence>
<evidence type="ECO:0000256" key="16">
    <source>
        <dbReference type="SAM" id="Phobius"/>
    </source>
</evidence>
<dbReference type="SUPFAM" id="SSF48264">
    <property type="entry name" value="Cytochrome P450"/>
    <property type="match status" value="1"/>
</dbReference>
<dbReference type="InterPro" id="IPR017972">
    <property type="entry name" value="Cyt_P450_CS"/>
</dbReference>